<dbReference type="RefSeq" id="WP_095298566.1">
    <property type="nucleotide sequence ID" value="NZ_CADEPK010000298.1"/>
</dbReference>
<evidence type="ECO:0000256" key="18">
    <source>
        <dbReference type="RuleBase" id="RU000456"/>
    </source>
</evidence>
<comment type="subcellular location">
    <subcellularLocation>
        <location evidence="2 18">Cell membrane</location>
        <topology evidence="2 18">Multi-pass membrane protein</topology>
    </subcellularLocation>
</comment>
<comment type="catalytic activity">
    <reaction evidence="1 17">
        <text>2 a quinol + O2 = 2 a quinone + 2 H2O</text>
        <dbReference type="Rhea" id="RHEA:55376"/>
        <dbReference type="ChEBI" id="CHEBI:15377"/>
        <dbReference type="ChEBI" id="CHEBI:15379"/>
        <dbReference type="ChEBI" id="CHEBI:24646"/>
        <dbReference type="ChEBI" id="CHEBI:132124"/>
    </reaction>
</comment>
<feature type="transmembrane region" description="Helical" evidence="20">
    <location>
        <begin position="43"/>
        <end position="69"/>
    </location>
</feature>
<dbReference type="InterPro" id="IPR036257">
    <property type="entry name" value="Cyt_c_oxidase_su2_TM_sf"/>
</dbReference>
<evidence type="ECO:0000259" key="21">
    <source>
        <dbReference type="PROSITE" id="PS50857"/>
    </source>
</evidence>
<keyword evidence="8 18" id="KW-0812">Transmembrane</keyword>
<keyword evidence="5 17" id="KW-0813">Transport</keyword>
<dbReference type="Proteomes" id="UP001232245">
    <property type="component" value="Unassembled WGS sequence"/>
</dbReference>
<comment type="function">
    <text evidence="17">Catalyzes quinol oxidation with the concomitant reduction of oxygen to water. Subunit II transfers the electrons from a quinol to the binuclear center of the catalytic subunit I.</text>
</comment>
<dbReference type="PROSITE" id="PS50857">
    <property type="entry name" value="COX2_CUA"/>
    <property type="match status" value="1"/>
</dbReference>
<keyword evidence="24" id="KW-1185">Reference proteome</keyword>
<keyword evidence="10" id="KW-0732">Signal</keyword>
<dbReference type="SUPFAM" id="SSF49503">
    <property type="entry name" value="Cupredoxins"/>
    <property type="match status" value="1"/>
</dbReference>
<keyword evidence="13 17" id="KW-0560">Oxidoreductase</keyword>
<dbReference type="InterPro" id="IPR006332">
    <property type="entry name" value="QoxA"/>
</dbReference>
<evidence type="ECO:0000256" key="11">
    <source>
        <dbReference type="ARBA" id="ARBA00022982"/>
    </source>
</evidence>
<organism evidence="23 24">
    <name type="scientific">Metabacillus niabensis</name>
    <dbReference type="NCBI Taxonomy" id="324854"/>
    <lineage>
        <taxon>Bacteria</taxon>
        <taxon>Bacillati</taxon>
        <taxon>Bacillota</taxon>
        <taxon>Bacilli</taxon>
        <taxon>Bacillales</taxon>
        <taxon>Bacillaceae</taxon>
        <taxon>Metabacillus</taxon>
    </lineage>
</organism>
<evidence type="ECO:0000256" key="7">
    <source>
        <dbReference type="ARBA" id="ARBA00022660"/>
    </source>
</evidence>
<evidence type="ECO:0000256" key="17">
    <source>
        <dbReference type="PIRNR" id="PIRNR000292"/>
    </source>
</evidence>
<evidence type="ECO:0000256" key="3">
    <source>
        <dbReference type="ARBA" id="ARBA00007866"/>
    </source>
</evidence>
<dbReference type="Gene3D" id="1.10.287.90">
    <property type="match status" value="1"/>
</dbReference>
<dbReference type="PANTHER" id="PTHR22888:SF18">
    <property type="entry name" value="CYTOCHROME BO(3) UBIQUINOL OXIDASE SUBUNIT 2"/>
    <property type="match status" value="1"/>
</dbReference>
<comment type="function">
    <text evidence="16">Subunits I and II form the functional core of the enzyme complex. Electrons originating in cytochrome c are transferred via heme a and Cu(A) to the binuclear center formed by heme a3 and Cu(B).</text>
</comment>
<dbReference type="SUPFAM" id="SSF81464">
    <property type="entry name" value="Cytochrome c oxidase subunit II-like, transmembrane region"/>
    <property type="match status" value="1"/>
</dbReference>
<proteinExistence type="inferred from homology"/>
<dbReference type="PRINTS" id="PR01166">
    <property type="entry name" value="CYCOXIDASEII"/>
</dbReference>
<keyword evidence="11 17" id="KW-0249">Electron transport</keyword>
<dbReference type="Gene3D" id="2.60.40.420">
    <property type="entry name" value="Cupredoxins - blue copper proteins"/>
    <property type="match status" value="1"/>
</dbReference>
<keyword evidence="12 20" id="KW-1133">Transmembrane helix</keyword>
<evidence type="ECO:0000256" key="6">
    <source>
        <dbReference type="ARBA" id="ARBA00022475"/>
    </source>
</evidence>
<dbReference type="NCBIfam" id="TIGR02866">
    <property type="entry name" value="CoxB"/>
    <property type="match status" value="1"/>
</dbReference>
<evidence type="ECO:0000256" key="12">
    <source>
        <dbReference type="ARBA" id="ARBA00022989"/>
    </source>
</evidence>
<feature type="region of interest" description="Disordered" evidence="19">
    <location>
        <begin position="295"/>
        <end position="328"/>
    </location>
</feature>
<dbReference type="InterPro" id="IPR006333">
    <property type="entry name" value="Cyt_o_ubiquinol_oxidase_su2"/>
</dbReference>
<evidence type="ECO:0000256" key="14">
    <source>
        <dbReference type="ARBA" id="ARBA00023008"/>
    </source>
</evidence>
<comment type="caution">
    <text evidence="23">The sequence shown here is derived from an EMBL/GenBank/DDBJ whole genome shotgun (WGS) entry which is preliminary data.</text>
</comment>
<name>A0ABT9YVF7_9BACI</name>
<gene>
    <name evidence="23" type="ORF">J2S02_000296</name>
</gene>
<evidence type="ECO:0000313" key="23">
    <source>
        <dbReference type="EMBL" id="MDQ0223974.1"/>
    </source>
</evidence>
<keyword evidence="14" id="KW-0186">Copper</keyword>
<evidence type="ECO:0000256" key="2">
    <source>
        <dbReference type="ARBA" id="ARBA00004651"/>
    </source>
</evidence>
<evidence type="ECO:0000256" key="9">
    <source>
        <dbReference type="ARBA" id="ARBA00022723"/>
    </source>
</evidence>
<dbReference type="NCBIfam" id="TIGR01432">
    <property type="entry name" value="QOXA"/>
    <property type="match status" value="1"/>
</dbReference>
<dbReference type="EC" id="1.10.3.-" evidence="17"/>
<feature type="domain" description="Cytochrome oxidase subunit II transmembrane region profile" evidence="22">
    <location>
        <begin position="21"/>
        <end position="120"/>
    </location>
</feature>
<dbReference type="InterPro" id="IPR011759">
    <property type="entry name" value="Cyt_c_oxidase_su2_TM_dom"/>
</dbReference>
<dbReference type="PROSITE" id="PS51257">
    <property type="entry name" value="PROKAR_LIPOPROTEIN"/>
    <property type="match status" value="1"/>
</dbReference>
<keyword evidence="15 17" id="KW-0472">Membrane</keyword>
<protein>
    <recommendedName>
        <fullName evidence="4 17">Quinol oxidase subunit 2</fullName>
        <ecNumber evidence="17">1.10.3.-</ecNumber>
    </recommendedName>
</protein>
<evidence type="ECO:0000256" key="4">
    <source>
        <dbReference type="ARBA" id="ARBA00016131"/>
    </source>
</evidence>
<evidence type="ECO:0000256" key="15">
    <source>
        <dbReference type="ARBA" id="ARBA00023136"/>
    </source>
</evidence>
<keyword evidence="6 17" id="KW-1003">Cell membrane</keyword>
<dbReference type="Pfam" id="PF02790">
    <property type="entry name" value="COX2_TM"/>
    <property type="match status" value="1"/>
</dbReference>
<dbReference type="Pfam" id="PF00116">
    <property type="entry name" value="COX2"/>
    <property type="match status" value="1"/>
</dbReference>
<evidence type="ECO:0000256" key="13">
    <source>
        <dbReference type="ARBA" id="ARBA00023002"/>
    </source>
</evidence>
<feature type="transmembrane region" description="Helical" evidence="20">
    <location>
        <begin position="90"/>
        <end position="110"/>
    </location>
</feature>
<evidence type="ECO:0000256" key="10">
    <source>
        <dbReference type="ARBA" id="ARBA00022729"/>
    </source>
</evidence>
<comment type="similarity">
    <text evidence="3 17 18">Belongs to the cytochrome c oxidase subunit 2 family.</text>
</comment>
<feature type="compositionally biased region" description="Basic and acidic residues" evidence="19">
    <location>
        <begin position="309"/>
        <end position="328"/>
    </location>
</feature>
<evidence type="ECO:0000256" key="5">
    <source>
        <dbReference type="ARBA" id="ARBA00022448"/>
    </source>
</evidence>
<evidence type="ECO:0000256" key="1">
    <source>
        <dbReference type="ARBA" id="ARBA00000725"/>
    </source>
</evidence>
<evidence type="ECO:0000256" key="20">
    <source>
        <dbReference type="SAM" id="Phobius"/>
    </source>
</evidence>
<evidence type="ECO:0000256" key="8">
    <source>
        <dbReference type="ARBA" id="ARBA00022692"/>
    </source>
</evidence>
<dbReference type="EMBL" id="JAUSTZ010000001">
    <property type="protein sequence ID" value="MDQ0223974.1"/>
    <property type="molecule type" value="Genomic_DNA"/>
</dbReference>
<evidence type="ECO:0000259" key="22">
    <source>
        <dbReference type="PROSITE" id="PS50999"/>
    </source>
</evidence>
<dbReference type="PIRSF" id="PIRSF000292">
    <property type="entry name" value="Ubi_od_II"/>
    <property type="match status" value="1"/>
</dbReference>
<keyword evidence="7 17" id="KW-0679">Respiratory chain</keyword>
<feature type="domain" description="Cytochrome oxidase subunit II copper A binding" evidence="21">
    <location>
        <begin position="126"/>
        <end position="238"/>
    </location>
</feature>
<sequence length="328" mass="37659">MFKKMKPFFMLVTGLLFVMVLSGCSEMAIFDPKGPNAETLRDLIMLSIYFMIGIMVVVYVLFTFVIVKFRDRKGRGDKDYEPNMHGSTKLEIIWTIIPIIIVVLLSIPTVKALYELKEPPKETAHIEPIVIHATSADWKWIFSYPEENIETVNYVNVPEDRPVLFKITSADSMSSFWVPQIGGQVYGMPGMVNELYLQADEPGTYEGRNSNFTGQEMADHEFEFHALKEDEYEAWVKDTQENGEKLTEETYEKLMIPGTVDEMTFSSTHLDFVDHGIDSGVYALKVREKYGIEQNKHGHEEKVDLDELEPVKDVETHTDDSSSHHHHH</sequence>
<accession>A0ABT9YVF7</accession>
<dbReference type="PROSITE" id="PS50999">
    <property type="entry name" value="COX2_TM"/>
    <property type="match status" value="1"/>
</dbReference>
<evidence type="ECO:0000256" key="19">
    <source>
        <dbReference type="SAM" id="MobiDB-lite"/>
    </source>
</evidence>
<dbReference type="InterPro" id="IPR014222">
    <property type="entry name" value="Cyt_c_oxidase_su2"/>
</dbReference>
<dbReference type="InterPro" id="IPR008972">
    <property type="entry name" value="Cupredoxin"/>
</dbReference>
<dbReference type="InterPro" id="IPR034227">
    <property type="entry name" value="CuRO_UO_II"/>
</dbReference>
<dbReference type="InterPro" id="IPR002429">
    <property type="entry name" value="CcO_II-like_C"/>
</dbReference>
<evidence type="ECO:0000256" key="16">
    <source>
        <dbReference type="ARBA" id="ARBA00024688"/>
    </source>
</evidence>
<dbReference type="InterPro" id="IPR045187">
    <property type="entry name" value="CcO_II"/>
</dbReference>
<dbReference type="CDD" id="cd04212">
    <property type="entry name" value="CuRO_UO_II"/>
    <property type="match status" value="1"/>
</dbReference>
<dbReference type="PANTHER" id="PTHR22888">
    <property type="entry name" value="CYTOCHROME C OXIDASE, SUBUNIT II"/>
    <property type="match status" value="1"/>
</dbReference>
<reference evidence="23 24" key="1">
    <citation type="submission" date="2023-07" db="EMBL/GenBank/DDBJ databases">
        <title>Genomic Encyclopedia of Type Strains, Phase IV (KMG-IV): sequencing the most valuable type-strain genomes for metagenomic binning, comparative biology and taxonomic classification.</title>
        <authorList>
            <person name="Goeker M."/>
        </authorList>
    </citation>
    <scope>NUCLEOTIDE SEQUENCE [LARGE SCALE GENOMIC DNA]</scope>
    <source>
        <strain evidence="23 24">DSM 17723</strain>
    </source>
</reference>
<keyword evidence="9" id="KW-0479">Metal-binding</keyword>
<evidence type="ECO:0000313" key="24">
    <source>
        <dbReference type="Proteomes" id="UP001232245"/>
    </source>
</evidence>